<dbReference type="RefSeq" id="WP_176801420.1">
    <property type="nucleotide sequence ID" value="NZ_FNGV01000009.1"/>
</dbReference>
<evidence type="ECO:0000313" key="1">
    <source>
        <dbReference type="EMBL" id="SDM49353.1"/>
    </source>
</evidence>
<keyword evidence="2" id="KW-1185">Reference proteome</keyword>
<protein>
    <submittedName>
        <fullName evidence="1">Uncharacterized protein</fullName>
    </submittedName>
</protein>
<name>A0A1G9TNT1_9FLAO</name>
<accession>A0A1G9TNT1</accession>
<reference evidence="1 2" key="1">
    <citation type="submission" date="2016-10" db="EMBL/GenBank/DDBJ databases">
        <authorList>
            <person name="de Groot N.N."/>
        </authorList>
    </citation>
    <scope>NUCLEOTIDE SEQUENCE [LARGE SCALE GENOMIC DNA]</scope>
    <source>
        <strain evidence="1 2">DSM 19886</strain>
    </source>
</reference>
<evidence type="ECO:0000313" key="2">
    <source>
        <dbReference type="Proteomes" id="UP000199440"/>
    </source>
</evidence>
<sequence length="52" mass="6208">MRFKPFDFSGAGVNGSDDWKELAKFDPELSHEFDDMDKIIEQRTNWISKYHQ</sequence>
<organism evidence="1 2">
    <name type="scientific">Kriegella aquimaris</name>
    <dbReference type="NCBI Taxonomy" id="192904"/>
    <lineage>
        <taxon>Bacteria</taxon>
        <taxon>Pseudomonadati</taxon>
        <taxon>Bacteroidota</taxon>
        <taxon>Flavobacteriia</taxon>
        <taxon>Flavobacteriales</taxon>
        <taxon>Flavobacteriaceae</taxon>
        <taxon>Kriegella</taxon>
    </lineage>
</organism>
<gene>
    <name evidence="1" type="ORF">SAMN04488514_109141</name>
</gene>
<proteinExistence type="predicted"/>
<dbReference type="AlphaFoldDB" id="A0A1G9TNT1"/>
<dbReference type="Proteomes" id="UP000199440">
    <property type="component" value="Unassembled WGS sequence"/>
</dbReference>
<dbReference type="EMBL" id="FNGV01000009">
    <property type="protein sequence ID" value="SDM49353.1"/>
    <property type="molecule type" value="Genomic_DNA"/>
</dbReference>